<reference evidence="1" key="2">
    <citation type="submission" date="2021-02" db="EMBL/GenBank/DDBJ databases">
        <authorList>
            <person name="Kimball J.A."/>
            <person name="Haas M.W."/>
            <person name="Macchietto M."/>
            <person name="Kono T."/>
            <person name="Duquette J."/>
            <person name="Shao M."/>
        </authorList>
    </citation>
    <scope>NUCLEOTIDE SEQUENCE</scope>
    <source>
        <tissue evidence="1">Fresh leaf tissue</tissue>
    </source>
</reference>
<dbReference type="Proteomes" id="UP000729402">
    <property type="component" value="Unassembled WGS sequence"/>
</dbReference>
<reference evidence="1" key="1">
    <citation type="journal article" date="2021" name="bioRxiv">
        <title>Whole Genome Assembly and Annotation of Northern Wild Rice, Zizania palustris L., Supports a Whole Genome Duplication in the Zizania Genus.</title>
        <authorList>
            <person name="Haas M."/>
            <person name="Kono T."/>
            <person name="Macchietto M."/>
            <person name="Millas R."/>
            <person name="McGilp L."/>
            <person name="Shao M."/>
            <person name="Duquette J."/>
            <person name="Hirsch C.N."/>
            <person name="Kimball J."/>
        </authorList>
    </citation>
    <scope>NUCLEOTIDE SEQUENCE</scope>
    <source>
        <tissue evidence="1">Fresh leaf tissue</tissue>
    </source>
</reference>
<evidence type="ECO:0000313" key="1">
    <source>
        <dbReference type="EMBL" id="KAG8046758.1"/>
    </source>
</evidence>
<dbReference type="AlphaFoldDB" id="A0A8J5VGJ7"/>
<organism evidence="1 2">
    <name type="scientific">Zizania palustris</name>
    <name type="common">Northern wild rice</name>
    <dbReference type="NCBI Taxonomy" id="103762"/>
    <lineage>
        <taxon>Eukaryota</taxon>
        <taxon>Viridiplantae</taxon>
        <taxon>Streptophyta</taxon>
        <taxon>Embryophyta</taxon>
        <taxon>Tracheophyta</taxon>
        <taxon>Spermatophyta</taxon>
        <taxon>Magnoliopsida</taxon>
        <taxon>Liliopsida</taxon>
        <taxon>Poales</taxon>
        <taxon>Poaceae</taxon>
        <taxon>BOP clade</taxon>
        <taxon>Oryzoideae</taxon>
        <taxon>Oryzeae</taxon>
        <taxon>Zizaniinae</taxon>
        <taxon>Zizania</taxon>
    </lineage>
</organism>
<gene>
    <name evidence="1" type="ORF">GUJ93_ZPchr0008g11708</name>
</gene>
<accession>A0A8J5VGJ7</accession>
<comment type="caution">
    <text evidence="1">The sequence shown here is derived from an EMBL/GenBank/DDBJ whole genome shotgun (WGS) entry which is preliminary data.</text>
</comment>
<keyword evidence="2" id="KW-1185">Reference proteome</keyword>
<dbReference type="EMBL" id="JAAALK010000290">
    <property type="protein sequence ID" value="KAG8046758.1"/>
    <property type="molecule type" value="Genomic_DNA"/>
</dbReference>
<evidence type="ECO:0000313" key="2">
    <source>
        <dbReference type="Proteomes" id="UP000729402"/>
    </source>
</evidence>
<sequence length="86" mass="9306">MVQGAFPADVGQDDEPHVDHILDEPVEADAAWEGWPVQQAPAPQADHPQVATVYVWINSGYALFPLPSASRILALGTLLLIRDPLP</sequence>
<name>A0A8J5VGJ7_ZIZPA</name>
<protein>
    <submittedName>
        <fullName evidence="1">Uncharacterized protein</fullName>
    </submittedName>
</protein>
<proteinExistence type="predicted"/>